<evidence type="ECO:0000256" key="1">
    <source>
        <dbReference type="SAM" id="Phobius"/>
    </source>
</evidence>
<feature type="domain" description="Alpha-galactosidase NEW3" evidence="2">
    <location>
        <begin position="290"/>
        <end position="365"/>
    </location>
</feature>
<dbReference type="PANTHER" id="PTHR35902:SF3">
    <property type="entry name" value="NPCBM-ASSOCIATED, NEW3 DOMAIN OF ALPHA-GALACTOSIDASE"/>
    <property type="match status" value="1"/>
</dbReference>
<keyword evidence="1" id="KW-0472">Membrane</keyword>
<dbReference type="InterPro" id="IPR013783">
    <property type="entry name" value="Ig-like_fold"/>
</dbReference>
<evidence type="ECO:0000259" key="2">
    <source>
        <dbReference type="Pfam" id="PF10633"/>
    </source>
</evidence>
<comment type="caution">
    <text evidence="3">The sequence shown here is derived from an EMBL/GenBank/DDBJ whole genome shotgun (WGS) entry which is preliminary data.</text>
</comment>
<gene>
    <name evidence="3" type="ORF">NDI79_14415</name>
</gene>
<dbReference type="EMBL" id="JAMQOQ010000003">
    <property type="protein sequence ID" value="MDS0295366.1"/>
    <property type="molecule type" value="Genomic_DNA"/>
</dbReference>
<protein>
    <submittedName>
        <fullName evidence="3">COG1361 S-layer family protein</fullName>
    </submittedName>
</protein>
<proteinExistence type="predicted"/>
<evidence type="ECO:0000313" key="3">
    <source>
        <dbReference type="EMBL" id="MDS0295366.1"/>
    </source>
</evidence>
<keyword evidence="1" id="KW-1133">Transmembrane helix</keyword>
<name>A0ABU2G3J3_9EURY</name>
<dbReference type="PANTHER" id="PTHR35902">
    <property type="entry name" value="S-LAYER DOMAIN-LIKE PROTEIN-RELATED"/>
    <property type="match status" value="1"/>
</dbReference>
<dbReference type="CDD" id="cd12087">
    <property type="entry name" value="TM_EGFR-like"/>
    <property type="match status" value="1"/>
</dbReference>
<keyword evidence="1" id="KW-0812">Transmembrane</keyword>
<dbReference type="Pfam" id="PF10633">
    <property type="entry name" value="NPCBM_assoc"/>
    <property type="match status" value="1"/>
</dbReference>
<dbReference type="Gene3D" id="2.60.40.10">
    <property type="entry name" value="Immunoglobulins"/>
    <property type="match status" value="3"/>
</dbReference>
<reference evidence="3 4" key="1">
    <citation type="submission" date="2022-06" db="EMBL/GenBank/DDBJ databases">
        <title>Halogeometricum sp. a new haloarchaeum isolate from saline soil.</title>
        <authorList>
            <person name="Strakova D."/>
            <person name="Galisteo C."/>
            <person name="Sanchez-Porro C."/>
            <person name="Ventosa A."/>
        </authorList>
    </citation>
    <scope>NUCLEOTIDE SEQUENCE [LARGE SCALE GENOMIC DNA]</scope>
    <source>
        <strain evidence="4">S3BR25-2</strain>
    </source>
</reference>
<dbReference type="Proteomes" id="UP001254813">
    <property type="component" value="Unassembled WGS sequence"/>
</dbReference>
<keyword evidence="4" id="KW-1185">Reference proteome</keyword>
<evidence type="ECO:0000313" key="4">
    <source>
        <dbReference type="Proteomes" id="UP001254813"/>
    </source>
</evidence>
<accession>A0ABU2G3J3</accession>
<sequence length="529" mass="55415">MNRRQLIAIAFVGLLVAPGTAAAVVRGSPELAVFTPDNSVSPGERTTLNVQIQNTGDVNVAGGSAASISQVTAARGVTASLDADGTPIEIDTGQTAVGTIQDGQIGTAGFAITVPEGVGEGTYDLEMEVDYSYTSQVASTTGAYNNREASETYTVEVRVEDQARFRVVDTSSNVLVGDEGTVTLDVRNIGSQPARDATVNLRSSTADIRFGESASASRFVGNWDAGETKTVEFDATATNSAATSSYSLTSTVQFEDTDGVPARSNNLSVGVTPQGEQSFSLSNVSSDLRVGEEGTVSGTITNDGPQVAQSAVVTVQTNSGTLSSQESEYAVGTLRPNQSAQFEFTVDVSESADPGARQLTHTVEFQNGDGDDRTSKSLNSRVQINESRSRFVVSVDESLDVPIGNSEVVAVNVTNNGEEPLTDVSAKAYVNDPLSLDDDEAFLGRLAPGETKTVRVSASVAGSAINKTYPMSMDFQYERPNGDTGISETYKVPVSAVEPEDSGLPITGIAVGLVAFLLIGGVFVYRRRL</sequence>
<organism evidence="3 4">
    <name type="scientific">Halogeometricum luteum</name>
    <dbReference type="NCBI Taxonomy" id="2950537"/>
    <lineage>
        <taxon>Archaea</taxon>
        <taxon>Methanobacteriati</taxon>
        <taxon>Methanobacteriota</taxon>
        <taxon>Stenosarchaea group</taxon>
        <taxon>Halobacteria</taxon>
        <taxon>Halobacteriales</taxon>
        <taxon>Haloferacaceae</taxon>
        <taxon>Halogeometricum</taxon>
    </lineage>
</organism>
<dbReference type="RefSeq" id="WP_310929247.1">
    <property type="nucleotide sequence ID" value="NZ_JAMQOQ010000003.1"/>
</dbReference>
<dbReference type="InterPro" id="IPR018905">
    <property type="entry name" value="A-galactase_NEW3"/>
</dbReference>
<feature type="transmembrane region" description="Helical" evidence="1">
    <location>
        <begin position="503"/>
        <end position="525"/>
    </location>
</feature>